<keyword evidence="4" id="KW-0175">Coiled coil</keyword>
<evidence type="ECO:0000256" key="2">
    <source>
        <dbReference type="ARBA" id="ARBA00009085"/>
    </source>
</evidence>
<feature type="non-terminal residue" evidence="6">
    <location>
        <position position="1"/>
    </location>
</feature>
<dbReference type="InterPro" id="IPR050185">
    <property type="entry name" value="Ub_carboxyl-term_hydrolase"/>
</dbReference>
<dbReference type="EC" id="3.4.19.12" evidence="3"/>
<dbReference type="InterPro" id="IPR018200">
    <property type="entry name" value="USP_CS"/>
</dbReference>
<dbReference type="Pfam" id="PF00443">
    <property type="entry name" value="UCH"/>
    <property type="match status" value="1"/>
</dbReference>
<feature type="coiled-coil region" evidence="4">
    <location>
        <begin position="299"/>
        <end position="383"/>
    </location>
</feature>
<organism evidence="6 7">
    <name type="scientific">Pseudolycoriella hygida</name>
    <dbReference type="NCBI Taxonomy" id="35572"/>
    <lineage>
        <taxon>Eukaryota</taxon>
        <taxon>Metazoa</taxon>
        <taxon>Ecdysozoa</taxon>
        <taxon>Arthropoda</taxon>
        <taxon>Hexapoda</taxon>
        <taxon>Insecta</taxon>
        <taxon>Pterygota</taxon>
        <taxon>Neoptera</taxon>
        <taxon>Endopterygota</taxon>
        <taxon>Diptera</taxon>
        <taxon>Nematocera</taxon>
        <taxon>Sciaroidea</taxon>
        <taxon>Sciaridae</taxon>
        <taxon>Pseudolycoriella</taxon>
    </lineage>
</organism>
<comment type="catalytic activity">
    <reaction evidence="1">
        <text>Thiol-dependent hydrolysis of ester, thioester, amide, peptide and isopeptide bonds formed by the C-terminal Gly of ubiquitin (a 76-residue protein attached to proteins as an intracellular targeting signal).</text>
        <dbReference type="EC" id="3.4.19.12"/>
    </reaction>
</comment>
<dbReference type="InterPro" id="IPR001394">
    <property type="entry name" value="Peptidase_C19_UCH"/>
</dbReference>
<dbReference type="GO" id="GO:0004843">
    <property type="term" value="F:cysteine-type deubiquitinase activity"/>
    <property type="evidence" value="ECO:0007669"/>
    <property type="project" value="UniProtKB-EC"/>
</dbReference>
<dbReference type="Proteomes" id="UP001151699">
    <property type="component" value="Chromosome C"/>
</dbReference>
<dbReference type="AlphaFoldDB" id="A0A9Q0MMJ2"/>
<feature type="non-terminal residue" evidence="6">
    <location>
        <position position="778"/>
    </location>
</feature>
<dbReference type="OrthoDB" id="292964at2759"/>
<dbReference type="GO" id="GO:0016579">
    <property type="term" value="P:protein deubiquitination"/>
    <property type="evidence" value="ECO:0007669"/>
    <property type="project" value="InterPro"/>
</dbReference>
<comment type="similarity">
    <text evidence="2">Belongs to the peptidase C19 family.</text>
</comment>
<name>A0A9Q0MMJ2_9DIPT</name>
<sequence>NTRKIERKFNTEVGEGLSLKNPTARTVDKILVYKERDSLKKSFVETIPPVKEQNESNSNSLLPTRKSEPVLSNEFISCQELFTIIRDGRNNVLIIDCRSEEDYNSSKLRYDHCVNVPEEIIQSGMTAGTIQGKLSTESKTLWAYRNIKEQVILMDWDSACNKLNGKITILKKILLNWDPDVEYKNPILILNNGYEGFMTFYPASTTKVINRNHWKNQTMEVRLEDIEYSNINEVPMKSDYIFHHQTNNVPVIDRSSKAAAEKLYNSDDLQKEKEKLLDESIHNEQQILNKITELKDQNIQNYNGDEAMLEEVRQQLQNERMELEDRQKELEDRQKELEEWKIKYNLLSRELDEEKVKNVENQKRIAEKERMEEELRMKRQKESVDMDKRQRELEMAARARLQKPRIPTFDRGAKPQPIIDNSSTIVRHFYGQGRAIAAGLTGLANLQNNCYMNNIVQCLSNTTVLAEYFISKKYKQHINRSSETRGRIVEELSAVLKEIWSNDYGHISSIDFRSTVGQYHPMFSGADHQDSHEFLKILIDWMHLDLQTLTPEVPRGNLSAADKAWFAFLKNKESAIFRMFYGQFKSTLKCCVCGCESATYESFSDISLQVPPISRVSSPDIEQCLENFFYGEYIDDWDCPKCKTKRSAIKKLDITRLPKVLVIHFKRFNVEINNDGMLVNSSKNQIHISFPLIGLNMAKHIAPSARTSNMPKQMYNLYGVSNHYGTLTSGHYTAFCKSQELQRWFKFDDKKVTQLEPSNIVTSAAYILFYSNNSNLLL</sequence>
<keyword evidence="7" id="KW-1185">Reference proteome</keyword>
<evidence type="ECO:0000256" key="4">
    <source>
        <dbReference type="SAM" id="Coils"/>
    </source>
</evidence>
<dbReference type="PROSITE" id="PS00973">
    <property type="entry name" value="USP_2"/>
    <property type="match status" value="1"/>
</dbReference>
<dbReference type="EMBL" id="WJQU01000004">
    <property type="protein sequence ID" value="KAJ6634713.1"/>
    <property type="molecule type" value="Genomic_DNA"/>
</dbReference>
<proteinExistence type="inferred from homology"/>
<dbReference type="InterPro" id="IPR028889">
    <property type="entry name" value="USP"/>
</dbReference>
<gene>
    <name evidence="6" type="primary">USP8</name>
    <name evidence="6" type="ORF">Bhyg_13290</name>
</gene>
<accession>A0A9Q0MMJ2</accession>
<comment type="caution">
    <text evidence="6">The sequence shown here is derived from an EMBL/GenBank/DDBJ whole genome shotgun (WGS) entry which is preliminary data.</text>
</comment>
<dbReference type="PANTHER" id="PTHR21646:SF46">
    <property type="entry name" value="UBIQUITIN CARBOXYL-TERMINAL HYDROLASE"/>
    <property type="match status" value="1"/>
</dbReference>
<evidence type="ECO:0000256" key="3">
    <source>
        <dbReference type="ARBA" id="ARBA00012759"/>
    </source>
</evidence>
<evidence type="ECO:0000313" key="7">
    <source>
        <dbReference type="Proteomes" id="UP001151699"/>
    </source>
</evidence>
<dbReference type="InterPro" id="IPR036873">
    <property type="entry name" value="Rhodanese-like_dom_sf"/>
</dbReference>
<dbReference type="SUPFAM" id="SSF54001">
    <property type="entry name" value="Cysteine proteinases"/>
    <property type="match status" value="1"/>
</dbReference>
<dbReference type="SUPFAM" id="SSF52821">
    <property type="entry name" value="Rhodanese/Cell cycle control phosphatase"/>
    <property type="match status" value="1"/>
</dbReference>
<dbReference type="Gene3D" id="3.90.70.10">
    <property type="entry name" value="Cysteine proteinases"/>
    <property type="match status" value="1"/>
</dbReference>
<dbReference type="CDD" id="cd02674">
    <property type="entry name" value="Peptidase_C19R"/>
    <property type="match status" value="1"/>
</dbReference>
<evidence type="ECO:0000313" key="6">
    <source>
        <dbReference type="EMBL" id="KAJ6634713.1"/>
    </source>
</evidence>
<evidence type="ECO:0000259" key="5">
    <source>
        <dbReference type="PROSITE" id="PS50235"/>
    </source>
</evidence>
<dbReference type="InterPro" id="IPR038765">
    <property type="entry name" value="Papain-like_cys_pep_sf"/>
</dbReference>
<dbReference type="Gene3D" id="3.40.250.10">
    <property type="entry name" value="Rhodanese-like domain"/>
    <property type="match status" value="1"/>
</dbReference>
<evidence type="ECO:0000256" key="1">
    <source>
        <dbReference type="ARBA" id="ARBA00000707"/>
    </source>
</evidence>
<dbReference type="PANTHER" id="PTHR21646">
    <property type="entry name" value="UBIQUITIN CARBOXYL-TERMINAL HYDROLASE"/>
    <property type="match status" value="1"/>
</dbReference>
<feature type="domain" description="USP" evidence="5">
    <location>
        <begin position="441"/>
        <end position="773"/>
    </location>
</feature>
<protein>
    <recommendedName>
        <fullName evidence="3">ubiquitinyl hydrolase 1</fullName>
        <ecNumber evidence="3">3.4.19.12</ecNumber>
    </recommendedName>
</protein>
<keyword evidence="6" id="KW-0378">Hydrolase</keyword>
<reference evidence="6" key="1">
    <citation type="submission" date="2022-07" db="EMBL/GenBank/DDBJ databases">
        <authorList>
            <person name="Trinca V."/>
            <person name="Uliana J.V.C."/>
            <person name="Torres T.T."/>
            <person name="Ward R.J."/>
            <person name="Monesi N."/>
        </authorList>
    </citation>
    <scope>NUCLEOTIDE SEQUENCE</scope>
    <source>
        <strain evidence="6">HSMRA1968</strain>
        <tissue evidence="6">Whole embryos</tissue>
    </source>
</reference>
<dbReference type="PROSITE" id="PS50235">
    <property type="entry name" value="USP_3"/>
    <property type="match status" value="1"/>
</dbReference>